<protein>
    <submittedName>
        <fullName evidence="6">Uncharacterized protein</fullName>
    </submittedName>
</protein>
<dbReference type="Proteomes" id="UP000645462">
    <property type="component" value="Unassembled WGS sequence"/>
</dbReference>
<evidence type="ECO:0000256" key="1">
    <source>
        <dbReference type="ARBA" id="ARBA00007583"/>
    </source>
</evidence>
<evidence type="ECO:0000259" key="4">
    <source>
        <dbReference type="Pfam" id="PF11380"/>
    </source>
</evidence>
<feature type="domain" description="Stealth protein CR1 conserved region 1" evidence="5">
    <location>
        <begin position="23"/>
        <end position="47"/>
    </location>
</feature>
<organism evidence="6 7">
    <name type="scientific">Marivita lacus</name>
    <dbReference type="NCBI Taxonomy" id="1323742"/>
    <lineage>
        <taxon>Bacteria</taxon>
        <taxon>Pseudomonadati</taxon>
        <taxon>Pseudomonadota</taxon>
        <taxon>Alphaproteobacteria</taxon>
        <taxon>Rhodobacterales</taxon>
        <taxon>Roseobacteraceae</taxon>
        <taxon>Marivita</taxon>
    </lineage>
</organism>
<reference evidence="7" key="1">
    <citation type="journal article" date="2019" name="Int. J. Syst. Evol. Microbiol.">
        <title>The Global Catalogue of Microorganisms (GCM) 10K type strain sequencing project: providing services to taxonomists for standard genome sequencing and annotation.</title>
        <authorList>
            <consortium name="The Broad Institute Genomics Platform"/>
            <consortium name="The Broad Institute Genome Sequencing Center for Infectious Disease"/>
            <person name="Wu L."/>
            <person name="Ma J."/>
        </authorList>
    </citation>
    <scope>NUCLEOTIDE SEQUENCE [LARGE SCALE GENOMIC DNA]</scope>
    <source>
        <strain evidence="7">CGMCC 1.12478</strain>
    </source>
</reference>
<comment type="similarity">
    <text evidence="1">Belongs to the stealth family.</text>
</comment>
<feature type="domain" description="Stealth protein CR2 conserved region 2" evidence="4">
    <location>
        <begin position="62"/>
        <end position="166"/>
    </location>
</feature>
<evidence type="ECO:0000313" key="6">
    <source>
        <dbReference type="EMBL" id="GGC10443.1"/>
    </source>
</evidence>
<dbReference type="PANTHER" id="PTHR24045:SF0">
    <property type="entry name" value="N-ACETYLGLUCOSAMINE-1-PHOSPHOTRANSFERASE SUBUNITS ALPHA_BETA"/>
    <property type="match status" value="1"/>
</dbReference>
<dbReference type="PANTHER" id="PTHR24045">
    <property type="match status" value="1"/>
</dbReference>
<dbReference type="InterPro" id="IPR047141">
    <property type="entry name" value="Stealth"/>
</dbReference>
<name>A0ABQ1KYL6_9RHOB</name>
<dbReference type="InterPro" id="IPR031358">
    <property type="entry name" value="Stealth_CR1"/>
</dbReference>
<keyword evidence="2" id="KW-0808">Transferase</keyword>
<evidence type="ECO:0000313" key="7">
    <source>
        <dbReference type="Proteomes" id="UP000645462"/>
    </source>
</evidence>
<evidence type="ECO:0000256" key="3">
    <source>
        <dbReference type="ARBA" id="ARBA00023169"/>
    </source>
</evidence>
<dbReference type="Pfam" id="PF11380">
    <property type="entry name" value="Stealth_CR2"/>
    <property type="match status" value="1"/>
</dbReference>
<dbReference type="Pfam" id="PF17101">
    <property type="entry name" value="Stealth_CR1"/>
    <property type="match status" value="1"/>
</dbReference>
<comment type="caution">
    <text evidence="6">The sequence shown here is derived from an EMBL/GenBank/DDBJ whole genome shotgun (WGS) entry which is preliminary data.</text>
</comment>
<dbReference type="RefSeq" id="WP_188482753.1">
    <property type="nucleotide sequence ID" value="NZ_BMFC01000007.1"/>
</dbReference>
<keyword evidence="3" id="KW-0270">Exopolysaccharide synthesis</keyword>
<gene>
    <name evidence="6" type="ORF">GCM10011363_28940</name>
</gene>
<evidence type="ECO:0000259" key="5">
    <source>
        <dbReference type="Pfam" id="PF17101"/>
    </source>
</evidence>
<evidence type="ECO:0000256" key="2">
    <source>
        <dbReference type="ARBA" id="ARBA00022679"/>
    </source>
</evidence>
<proteinExistence type="inferred from homology"/>
<keyword evidence="7" id="KW-1185">Reference proteome</keyword>
<dbReference type="InterPro" id="IPR021520">
    <property type="entry name" value="Stealth_CR2"/>
</dbReference>
<dbReference type="EMBL" id="BMFC01000007">
    <property type="protein sequence ID" value="GGC10443.1"/>
    <property type="molecule type" value="Genomic_DNA"/>
</dbReference>
<sequence length="340" mass="38782">MSRQTNQGLAVTSIYIPETEAVPIDAVITWVNGNTEKHRRKRAQYMADAIEPLIENATNPHRWNSDDEILYCLQAIENFAPWTRKIWIVLDSDHPNLSLLSDALCAKVSFVDHRDIFREFSGVLPTFNSLSIESMMWRIEGLSERFMYFNDDVFLSGPLEPEDVFQGLNPVLRGRWVDYSAVRDAPETRQDPAKFHHFMQINAAEMAGFEASKMFASAHVVHPLRRSVMAQLFDQHADAFVENIKYRFRDLNQFLPQGLHNHACIAAKTAVVQSAHDHLHIKSGHGNESHPDETWAKLQNAIQPNVKFVCVNDLPQLEVLIPDLRDWLCDVVGGFPRAAQ</sequence>
<accession>A0ABQ1KYL6</accession>